<dbReference type="PANTHER" id="PTHR30346">
    <property type="entry name" value="TRANSCRIPTIONAL DUAL REGULATOR HCAR-RELATED"/>
    <property type="match status" value="1"/>
</dbReference>
<evidence type="ECO:0000259" key="6">
    <source>
        <dbReference type="PROSITE" id="PS50931"/>
    </source>
</evidence>
<dbReference type="FunFam" id="1.10.10.10:FF:000001">
    <property type="entry name" value="LysR family transcriptional regulator"/>
    <property type="match status" value="1"/>
</dbReference>
<dbReference type="Pfam" id="PF03466">
    <property type="entry name" value="LysR_substrate"/>
    <property type="match status" value="1"/>
</dbReference>
<dbReference type="SUPFAM" id="SSF46785">
    <property type="entry name" value="Winged helix' DNA-binding domain"/>
    <property type="match status" value="1"/>
</dbReference>
<dbReference type="PROSITE" id="PS50931">
    <property type="entry name" value="HTH_LYSR"/>
    <property type="match status" value="1"/>
</dbReference>
<evidence type="ECO:0000256" key="2">
    <source>
        <dbReference type="ARBA" id="ARBA00023015"/>
    </source>
</evidence>
<dbReference type="InterPro" id="IPR036388">
    <property type="entry name" value="WH-like_DNA-bd_sf"/>
</dbReference>
<feature type="region of interest" description="Disordered" evidence="5">
    <location>
        <begin position="290"/>
        <end position="311"/>
    </location>
</feature>
<dbReference type="Proteomes" id="UP000002066">
    <property type="component" value="Chromosome"/>
</dbReference>
<evidence type="ECO:0000256" key="5">
    <source>
        <dbReference type="SAM" id="MobiDB-lite"/>
    </source>
</evidence>
<dbReference type="GO" id="GO:0003700">
    <property type="term" value="F:DNA-binding transcription factor activity"/>
    <property type="evidence" value="ECO:0007669"/>
    <property type="project" value="InterPro"/>
</dbReference>
<keyword evidence="3" id="KW-0238">DNA-binding</keyword>
<dbReference type="InterPro" id="IPR005119">
    <property type="entry name" value="LysR_subst-bd"/>
</dbReference>
<dbReference type="GO" id="GO:0032993">
    <property type="term" value="C:protein-DNA complex"/>
    <property type="evidence" value="ECO:0007669"/>
    <property type="project" value="TreeGrafter"/>
</dbReference>
<keyword evidence="2" id="KW-0805">Transcription regulation</keyword>
<proteinExistence type="inferred from homology"/>
<dbReference type="OrthoDB" id="79118at2"/>
<dbReference type="GO" id="GO:0003677">
    <property type="term" value="F:DNA binding"/>
    <property type="evidence" value="ECO:0007669"/>
    <property type="project" value="UniProtKB-KW"/>
</dbReference>
<dbReference type="SUPFAM" id="SSF53850">
    <property type="entry name" value="Periplasmic binding protein-like II"/>
    <property type="match status" value="1"/>
</dbReference>
<gene>
    <name evidence="7" type="ordered locus">Sfla_1410</name>
</gene>
<sequence>MGDVEIRQVHYFIAVAEEGNFTRAAQRLSMTQPALSRAILALEKAVGATLLLRTPKGATLTAAGHAMLEEGRSLLAQAGNVTSRVRRAAERNASVTLTGPGCDAVLLDRMVRSYNEADPAHPARTAVGTIDDQLGRLRSGQADIALVRAPVGGNGLSSVVLRRERISVLVGARHRLAGAKTLRVADLAGEPLLGWQGPGAQLNDPNLWPDGLPGTPGPQVSDGLQMLAVVRLGQAVALAAPPSGGGGAPEGTVSIRLADGPAVPLRLVWPKERTTPGIRSFVRHTVTAFRRQGRTGVPGGTAETPSAARAG</sequence>
<reference evidence="7 8" key="1">
    <citation type="submission" date="2011-01" db="EMBL/GenBank/DDBJ databases">
        <title>Complete sequence of chromosome of Streptomyces flavogriseus ATCC 33331.</title>
        <authorList>
            <consortium name="US DOE Joint Genome Institute"/>
            <person name="Lucas S."/>
            <person name="Copeland A."/>
            <person name="Lapidus A."/>
            <person name="Cheng J.-F."/>
            <person name="Goodwin L."/>
            <person name="Pitluck S."/>
            <person name="Davenport K."/>
            <person name="Detter J.C."/>
            <person name="Han C."/>
            <person name="Tapia R."/>
            <person name="Land M."/>
            <person name="Hauser L."/>
            <person name="Kyrpides N."/>
            <person name="Ivanova N."/>
            <person name="Ovchinnikova G."/>
            <person name="Pagani I."/>
            <person name="Brumm P."/>
            <person name="Mead D."/>
            <person name="Woyke T."/>
        </authorList>
    </citation>
    <scope>NUCLEOTIDE SEQUENCE [LARGE SCALE GENOMIC DNA]</scope>
    <source>
        <strain evidence="8">ATCC 33331 / IAF-45CD</strain>
    </source>
</reference>
<evidence type="ECO:0000256" key="1">
    <source>
        <dbReference type="ARBA" id="ARBA00009437"/>
    </source>
</evidence>
<evidence type="ECO:0000256" key="4">
    <source>
        <dbReference type="ARBA" id="ARBA00023163"/>
    </source>
</evidence>
<dbReference type="PRINTS" id="PR00039">
    <property type="entry name" value="HTHLYSR"/>
</dbReference>
<dbReference type="InterPro" id="IPR036390">
    <property type="entry name" value="WH_DNA-bd_sf"/>
</dbReference>
<accession>A0A8D4BFX9</accession>
<evidence type="ECO:0000313" key="7">
    <source>
        <dbReference type="EMBL" id="ADW02850.1"/>
    </source>
</evidence>
<feature type="domain" description="HTH lysR-type" evidence="6">
    <location>
        <begin position="4"/>
        <end position="61"/>
    </location>
</feature>
<dbReference type="Pfam" id="PF00126">
    <property type="entry name" value="HTH_1"/>
    <property type="match status" value="1"/>
</dbReference>
<evidence type="ECO:0000313" key="8">
    <source>
        <dbReference type="Proteomes" id="UP000002066"/>
    </source>
</evidence>
<name>A0A8D4BFX9_STRFA</name>
<organism evidence="7 8">
    <name type="scientific">Streptomyces pratensis (strain ATCC 33331 / IAF-45CD)</name>
    <dbReference type="NCBI Taxonomy" id="591167"/>
    <lineage>
        <taxon>Bacteria</taxon>
        <taxon>Bacillati</taxon>
        <taxon>Actinomycetota</taxon>
        <taxon>Actinomycetes</taxon>
        <taxon>Kitasatosporales</taxon>
        <taxon>Streptomycetaceae</taxon>
        <taxon>Streptomyces</taxon>
    </lineage>
</organism>
<dbReference type="EMBL" id="CP002475">
    <property type="protein sequence ID" value="ADW02850.1"/>
    <property type="molecule type" value="Genomic_DNA"/>
</dbReference>
<dbReference type="PANTHER" id="PTHR30346:SF0">
    <property type="entry name" value="HCA OPERON TRANSCRIPTIONAL ACTIVATOR HCAR"/>
    <property type="match status" value="1"/>
</dbReference>
<dbReference type="Gene3D" id="3.40.190.10">
    <property type="entry name" value="Periplasmic binding protein-like II"/>
    <property type="match status" value="2"/>
</dbReference>
<evidence type="ECO:0000256" key="3">
    <source>
        <dbReference type="ARBA" id="ARBA00023125"/>
    </source>
</evidence>
<dbReference type="KEGG" id="sfa:Sfla_1410"/>
<dbReference type="AlphaFoldDB" id="A0A8D4BFX9"/>
<dbReference type="Gene3D" id="1.10.10.10">
    <property type="entry name" value="Winged helix-like DNA-binding domain superfamily/Winged helix DNA-binding domain"/>
    <property type="match status" value="1"/>
</dbReference>
<protein>
    <submittedName>
        <fullName evidence="7">Transcriptional regulator, LysR family</fullName>
    </submittedName>
</protein>
<dbReference type="InterPro" id="IPR000847">
    <property type="entry name" value="LysR_HTH_N"/>
</dbReference>
<keyword evidence="4" id="KW-0804">Transcription</keyword>
<comment type="similarity">
    <text evidence="1">Belongs to the LysR transcriptional regulatory family.</text>
</comment>